<sequence length="162" mass="18095">MKIIDKKGRLFGLINIIDLLVIVLLIALVAVGAKRFGNKGPVGEVTTKKGVITAEVKDVRDVTANNIKVGDPIYDYDKGTYLGKIVTAEVEPYKDKTEYQGKFYNSEVPDKYRVLMTIDADVKDTQDFYQVGTEQVRIGAEMRIKNKSITTFMTILGVEVKN</sequence>
<protein>
    <recommendedName>
        <fullName evidence="4">DUF4330 domain-containing protein</fullName>
    </recommendedName>
</protein>
<evidence type="ECO:0000256" key="1">
    <source>
        <dbReference type="SAM" id="Phobius"/>
    </source>
</evidence>
<keyword evidence="1" id="KW-0472">Membrane</keyword>
<keyword evidence="1" id="KW-0812">Transmembrane</keyword>
<dbReference type="RefSeq" id="WP_112890076.1">
    <property type="nucleotide sequence ID" value="NZ_CAUPLU010000004.1"/>
</dbReference>
<dbReference type="GeneID" id="83862949"/>
<evidence type="ECO:0008006" key="4">
    <source>
        <dbReference type="Google" id="ProtNLM"/>
    </source>
</evidence>
<feature type="transmembrane region" description="Helical" evidence="1">
    <location>
        <begin position="12"/>
        <end position="33"/>
    </location>
</feature>
<accession>A0A2X1YLL5</accession>
<gene>
    <name evidence="2" type="ORF">NCTC13076_01473</name>
</gene>
<reference evidence="2 3" key="1">
    <citation type="submission" date="2018-06" db="EMBL/GenBank/DDBJ databases">
        <authorList>
            <consortium name="Pathogen Informatics"/>
            <person name="Doyle S."/>
        </authorList>
    </citation>
    <scope>NUCLEOTIDE SEQUENCE [LARGE SCALE GENOMIC DNA]</scope>
    <source>
        <strain evidence="2 3">NCTC13076</strain>
    </source>
</reference>
<dbReference type="InterPro" id="IPR025480">
    <property type="entry name" value="DUF4330"/>
</dbReference>
<dbReference type="AlphaFoldDB" id="A0A2X1YLL5"/>
<organism evidence="2 3">
    <name type="scientific">Peptoniphilus harei</name>
    <dbReference type="NCBI Taxonomy" id="54005"/>
    <lineage>
        <taxon>Bacteria</taxon>
        <taxon>Bacillati</taxon>
        <taxon>Bacillota</taxon>
        <taxon>Tissierellia</taxon>
        <taxon>Tissierellales</taxon>
        <taxon>Peptoniphilaceae</taxon>
        <taxon>Peptoniphilus</taxon>
    </lineage>
</organism>
<proteinExistence type="predicted"/>
<name>A0A2X1YLL5_9FIRM</name>
<evidence type="ECO:0000313" key="2">
    <source>
        <dbReference type="EMBL" id="SPY48391.1"/>
    </source>
</evidence>
<dbReference type="Pfam" id="PF14221">
    <property type="entry name" value="DUF4330"/>
    <property type="match status" value="1"/>
</dbReference>
<dbReference type="OrthoDB" id="1723529at2"/>
<keyword evidence="1" id="KW-1133">Transmembrane helix</keyword>
<evidence type="ECO:0000313" key="3">
    <source>
        <dbReference type="Proteomes" id="UP000250070"/>
    </source>
</evidence>
<dbReference type="EMBL" id="UATM01000032">
    <property type="protein sequence ID" value="SPY48391.1"/>
    <property type="molecule type" value="Genomic_DNA"/>
</dbReference>
<dbReference type="Proteomes" id="UP000250070">
    <property type="component" value="Unassembled WGS sequence"/>
</dbReference>